<dbReference type="PANTHER" id="PTHR30563">
    <property type="entry name" value="DNA RECOMBINATION PROTEIN RMUC"/>
    <property type="match status" value="1"/>
</dbReference>
<evidence type="ECO:0000256" key="2">
    <source>
        <dbReference type="ARBA" id="ARBA00009840"/>
    </source>
</evidence>
<keyword evidence="4" id="KW-0233">DNA recombination</keyword>
<dbReference type="OrthoDB" id="9765111at2"/>
<dbReference type="EMBL" id="STGJ01000014">
    <property type="protein sequence ID" value="TIC80320.1"/>
    <property type="molecule type" value="Genomic_DNA"/>
</dbReference>
<accession>A0A4T0UNK5</accession>
<dbReference type="InterPro" id="IPR003798">
    <property type="entry name" value="DNA_recombination_RmuC"/>
</dbReference>
<protein>
    <submittedName>
        <fullName evidence="6">DNA recombination protein RmuC</fullName>
    </submittedName>
</protein>
<evidence type="ECO:0000256" key="4">
    <source>
        <dbReference type="ARBA" id="ARBA00023172"/>
    </source>
</evidence>
<feature type="coiled-coil region" evidence="5">
    <location>
        <begin position="50"/>
        <end position="115"/>
    </location>
</feature>
<dbReference type="Proteomes" id="UP000308891">
    <property type="component" value="Unassembled WGS sequence"/>
</dbReference>
<name>A0A4T0UNK5_9NEIS</name>
<evidence type="ECO:0000256" key="1">
    <source>
        <dbReference type="ARBA" id="ARBA00003416"/>
    </source>
</evidence>
<evidence type="ECO:0000313" key="7">
    <source>
        <dbReference type="Proteomes" id="UP000308891"/>
    </source>
</evidence>
<dbReference type="AlphaFoldDB" id="A0A4T0UNK5"/>
<proteinExistence type="inferred from homology"/>
<evidence type="ECO:0000256" key="3">
    <source>
        <dbReference type="ARBA" id="ARBA00023054"/>
    </source>
</evidence>
<gene>
    <name evidence="6" type="primary">rmuC</name>
    <name evidence="6" type="ORF">E5K04_12505</name>
</gene>
<comment type="caution">
    <text evidence="6">The sequence shown here is derived from an EMBL/GenBank/DDBJ whole genome shotgun (WGS) entry which is preliminary data.</text>
</comment>
<dbReference type="GO" id="GO:0006310">
    <property type="term" value="P:DNA recombination"/>
    <property type="evidence" value="ECO:0007669"/>
    <property type="project" value="UniProtKB-KW"/>
</dbReference>
<feature type="coiled-coil region" evidence="5">
    <location>
        <begin position="147"/>
        <end position="321"/>
    </location>
</feature>
<sequence length="673" mass="75047">MSNPVLISVMLMWGAACLLVAWLLHGRLRAQLATRQVELEGELAAAVLRRDGVEQQLNEQLAKSNQLAAQLEVARQQGVADSVSRAQIEERLSQFTALREQLQQLEQQLNTERSAHGNTRDLLSNAHAEASRLEERLATLPALSAKMVTAEQAQQDLAGQLATLREEHSAVRAAHEVLTLARDESAEQLKRVQAQLLEQSNALMAVQQERATLLERVEALTPLGEQLAGVQQQLMASRTELAGAREEGAAAQSSLEAQKSVVADLVQRLDQTRVARERAETELRTVSSELTALQTQQSADREHAEQQLRLLEEARKAMGVQFENLAQQIFEAKGQRFAEQNQQSLGNLLTPLREQLTDFKTRVEQVYVDEGKGRSELKSQVEMLANLNKTLRDEARNLTRALRGDNKTQGDWGEFILKDLLEQLGLIPGQHFVEQPSVVREDGSQGRPDVVINLPEGRKLIVDAKVSLENYVHYVEAEDDLQREQALTAHLASVRNHLKGLSLREYQKLPGLEGIDFVLMFMPVEPAFMLATTRDRNLFKDAWDKNVLLVSPSTLMSVVRTVSHLWRQETSNRQTQAIVKCGTQLYESVVAFVGEMDLLGKRMQQAQQAFDRANHRLTSGNNNVVRKSLQLKEFGIASERQFGAQRVGLAELALPEPSAVSEDEALVPTAESV</sequence>
<keyword evidence="7" id="KW-1185">Reference proteome</keyword>
<feature type="coiled-coil region" evidence="5">
    <location>
        <begin position="374"/>
        <end position="401"/>
    </location>
</feature>
<keyword evidence="3 5" id="KW-0175">Coiled coil</keyword>
<dbReference type="RefSeq" id="WP_136554599.1">
    <property type="nucleotide sequence ID" value="NZ_STGJ01000014.1"/>
</dbReference>
<dbReference type="Pfam" id="PF02646">
    <property type="entry name" value="RmuC"/>
    <property type="match status" value="1"/>
</dbReference>
<evidence type="ECO:0000313" key="6">
    <source>
        <dbReference type="EMBL" id="TIC80320.1"/>
    </source>
</evidence>
<organism evidence="6 7">
    <name type="scientific">Crenobacter intestini</name>
    <dbReference type="NCBI Taxonomy" id="2563443"/>
    <lineage>
        <taxon>Bacteria</taxon>
        <taxon>Pseudomonadati</taxon>
        <taxon>Pseudomonadota</taxon>
        <taxon>Betaproteobacteria</taxon>
        <taxon>Neisseriales</taxon>
        <taxon>Neisseriaceae</taxon>
        <taxon>Crenobacter</taxon>
    </lineage>
</organism>
<comment type="function">
    <text evidence="1">Involved in DNA recombination.</text>
</comment>
<reference evidence="6 7" key="1">
    <citation type="submission" date="2019-04" db="EMBL/GenBank/DDBJ databases">
        <title>Crenobacter sp. nov.</title>
        <authorList>
            <person name="Shi S."/>
        </authorList>
    </citation>
    <scope>NUCLEOTIDE SEQUENCE [LARGE SCALE GENOMIC DNA]</scope>
    <source>
        <strain evidence="6 7">GY 70310</strain>
    </source>
</reference>
<dbReference type="PANTHER" id="PTHR30563:SF0">
    <property type="entry name" value="DNA RECOMBINATION PROTEIN RMUC"/>
    <property type="match status" value="1"/>
</dbReference>
<comment type="similarity">
    <text evidence="2">Belongs to the RmuC family.</text>
</comment>
<evidence type="ECO:0000256" key="5">
    <source>
        <dbReference type="SAM" id="Coils"/>
    </source>
</evidence>